<evidence type="ECO:0000256" key="2">
    <source>
        <dbReference type="ARBA" id="ARBA00023125"/>
    </source>
</evidence>
<dbReference type="Gene3D" id="1.10.10.10">
    <property type="entry name" value="Winged helix-like DNA-binding domain superfamily/Winged helix DNA-binding domain"/>
    <property type="match status" value="1"/>
</dbReference>
<dbReference type="InterPro" id="IPR036388">
    <property type="entry name" value="WH-like_DNA-bd_sf"/>
</dbReference>
<dbReference type="InterPro" id="IPR018490">
    <property type="entry name" value="cNMP-bd_dom_sf"/>
</dbReference>
<dbReference type="InterPro" id="IPR000595">
    <property type="entry name" value="cNMP-bd_dom"/>
</dbReference>
<dbReference type="STRING" id="670307.HYPDE_29213"/>
<dbReference type="SUPFAM" id="SSF46785">
    <property type="entry name" value="Winged helix' DNA-binding domain"/>
    <property type="match status" value="1"/>
</dbReference>
<organism evidence="5 6">
    <name type="scientific">Hyphomicrobium denitrificans 1NES1</name>
    <dbReference type="NCBI Taxonomy" id="670307"/>
    <lineage>
        <taxon>Bacteria</taxon>
        <taxon>Pseudomonadati</taxon>
        <taxon>Pseudomonadota</taxon>
        <taxon>Alphaproteobacteria</taxon>
        <taxon>Hyphomicrobiales</taxon>
        <taxon>Hyphomicrobiaceae</taxon>
        <taxon>Hyphomicrobium</taxon>
    </lineage>
</organism>
<protein>
    <submittedName>
        <fullName evidence="5">Crp/Fnr family transcriptional regulator</fullName>
    </submittedName>
</protein>
<dbReference type="Pfam" id="PF00027">
    <property type="entry name" value="cNMP_binding"/>
    <property type="match status" value="1"/>
</dbReference>
<dbReference type="PRINTS" id="PR00034">
    <property type="entry name" value="HTHCRP"/>
</dbReference>
<reference evidence="5 6" key="1">
    <citation type="journal article" date="2013" name="Genome Announc.">
        <title>Genome sequences for three denitrifying bacterial strains isolated from a uranium- and nitrate-contaminated subsurface environment.</title>
        <authorList>
            <person name="Venkatramanan R."/>
            <person name="Prakash O."/>
            <person name="Woyke T."/>
            <person name="Chain P."/>
            <person name="Goodwin L.A."/>
            <person name="Watson D."/>
            <person name="Brooks S."/>
            <person name="Kostka J.E."/>
            <person name="Green S.J."/>
        </authorList>
    </citation>
    <scope>NUCLEOTIDE SEQUENCE [LARGE SCALE GENOMIC DNA]</scope>
    <source>
        <strain evidence="5 6">1NES1</strain>
    </source>
</reference>
<dbReference type="eggNOG" id="COG0664">
    <property type="taxonomic scope" value="Bacteria"/>
</dbReference>
<dbReference type="AlphaFoldDB" id="N0B3I0"/>
<dbReference type="PANTHER" id="PTHR24567">
    <property type="entry name" value="CRP FAMILY TRANSCRIPTIONAL REGULATORY PROTEIN"/>
    <property type="match status" value="1"/>
</dbReference>
<keyword evidence="3" id="KW-0804">Transcription</keyword>
<feature type="domain" description="HTH crp-type" evidence="4">
    <location>
        <begin position="156"/>
        <end position="235"/>
    </location>
</feature>
<dbReference type="SUPFAM" id="SSF51206">
    <property type="entry name" value="cAMP-binding domain-like"/>
    <property type="match status" value="1"/>
</dbReference>
<dbReference type="PANTHER" id="PTHR24567:SF75">
    <property type="entry name" value="FUMARATE AND NITRATE REDUCTION REGULATORY PROTEIN"/>
    <property type="match status" value="1"/>
</dbReference>
<dbReference type="InterPro" id="IPR036390">
    <property type="entry name" value="WH_DNA-bd_sf"/>
</dbReference>
<name>N0B3I0_9HYPH</name>
<dbReference type="InterPro" id="IPR012318">
    <property type="entry name" value="HTH_CRP"/>
</dbReference>
<dbReference type="EMBL" id="CP005587">
    <property type="protein sequence ID" value="AGK57518.1"/>
    <property type="molecule type" value="Genomic_DNA"/>
</dbReference>
<dbReference type="InterPro" id="IPR050397">
    <property type="entry name" value="Env_Response_Regulators"/>
</dbReference>
<dbReference type="InterPro" id="IPR014710">
    <property type="entry name" value="RmlC-like_jellyroll"/>
</dbReference>
<keyword evidence="6" id="KW-1185">Reference proteome</keyword>
<dbReference type="KEGG" id="hdt:HYPDE_29213"/>
<gene>
    <name evidence="5" type="ORF">HYPDE_29213</name>
</gene>
<sequence>MLGMNDVTQQQSTRCDACTVRHRAVCGALSQKEIERLNAIARHRTVPQGQAIVGDQDRVLSFANIISGVVKLTKTLCDGRQQIVGLQFASDFIGRPFRDRSAYEATAVNDVHLCIYDRRQFEHLVREFPGFERRLFENTLDELDAARDWMLLLGRKSAEEKVASFILMVSKKMDGVSRQGGDGRPAKFELPITRTEIADFLGLTIETVSRQVSRLKSEKIIALEGLRTVAVLDVPRLEQASSG</sequence>
<keyword evidence="2" id="KW-0238">DNA-binding</keyword>
<dbReference type="SMART" id="SM00419">
    <property type="entry name" value="HTH_CRP"/>
    <property type="match status" value="1"/>
</dbReference>
<accession>N0B3I0</accession>
<dbReference type="HOGENOM" id="CLU_075053_0_1_5"/>
<dbReference type="CDD" id="cd00038">
    <property type="entry name" value="CAP_ED"/>
    <property type="match status" value="1"/>
</dbReference>
<dbReference type="Gene3D" id="2.60.120.10">
    <property type="entry name" value="Jelly Rolls"/>
    <property type="match status" value="1"/>
</dbReference>
<dbReference type="InterPro" id="IPR018335">
    <property type="entry name" value="Tscrpt_reg_HTH_Crp-type_CS"/>
</dbReference>
<evidence type="ECO:0000256" key="3">
    <source>
        <dbReference type="ARBA" id="ARBA00023163"/>
    </source>
</evidence>
<evidence type="ECO:0000259" key="4">
    <source>
        <dbReference type="PROSITE" id="PS51063"/>
    </source>
</evidence>
<keyword evidence="1" id="KW-0805">Transcription regulation</keyword>
<evidence type="ECO:0000313" key="6">
    <source>
        <dbReference type="Proteomes" id="UP000005952"/>
    </source>
</evidence>
<dbReference type="GO" id="GO:0003677">
    <property type="term" value="F:DNA binding"/>
    <property type="evidence" value="ECO:0007669"/>
    <property type="project" value="UniProtKB-KW"/>
</dbReference>
<dbReference type="PROSITE" id="PS51063">
    <property type="entry name" value="HTH_CRP_2"/>
    <property type="match status" value="1"/>
</dbReference>
<evidence type="ECO:0000313" key="5">
    <source>
        <dbReference type="EMBL" id="AGK57518.1"/>
    </source>
</evidence>
<dbReference type="PROSITE" id="PS00042">
    <property type="entry name" value="HTH_CRP_1"/>
    <property type="match status" value="1"/>
</dbReference>
<evidence type="ECO:0000256" key="1">
    <source>
        <dbReference type="ARBA" id="ARBA00023015"/>
    </source>
</evidence>
<proteinExistence type="predicted"/>
<dbReference type="CDD" id="cd00092">
    <property type="entry name" value="HTH_CRP"/>
    <property type="match status" value="1"/>
</dbReference>
<dbReference type="GO" id="GO:0003700">
    <property type="term" value="F:DNA-binding transcription factor activity"/>
    <property type="evidence" value="ECO:0007669"/>
    <property type="project" value="InterPro"/>
</dbReference>
<dbReference type="Pfam" id="PF13545">
    <property type="entry name" value="HTH_Crp_2"/>
    <property type="match status" value="1"/>
</dbReference>
<dbReference type="SMART" id="SM00100">
    <property type="entry name" value="cNMP"/>
    <property type="match status" value="1"/>
</dbReference>
<dbReference type="GO" id="GO:0005829">
    <property type="term" value="C:cytosol"/>
    <property type="evidence" value="ECO:0007669"/>
    <property type="project" value="TreeGrafter"/>
</dbReference>
<dbReference type="Proteomes" id="UP000005952">
    <property type="component" value="Chromosome"/>
</dbReference>